<keyword evidence="3" id="KW-1185">Reference proteome</keyword>
<accession>A0A8J2S4D4</accession>
<comment type="caution">
    <text evidence="2">The sequence shown here is derived from an EMBL/GenBank/DDBJ whole genome shotgun (WGS) entry which is preliminary data.</text>
</comment>
<gene>
    <name evidence="2" type="ORF">DGAL_LOCUS13886</name>
</gene>
<feature type="region of interest" description="Disordered" evidence="1">
    <location>
        <begin position="389"/>
        <end position="429"/>
    </location>
</feature>
<evidence type="ECO:0000313" key="3">
    <source>
        <dbReference type="Proteomes" id="UP000789390"/>
    </source>
</evidence>
<feature type="region of interest" description="Disordered" evidence="1">
    <location>
        <begin position="594"/>
        <end position="616"/>
    </location>
</feature>
<dbReference type="OrthoDB" id="6356341at2759"/>
<feature type="compositionally biased region" description="Polar residues" evidence="1">
    <location>
        <begin position="597"/>
        <end position="616"/>
    </location>
</feature>
<feature type="compositionally biased region" description="Low complexity" evidence="1">
    <location>
        <begin position="535"/>
        <end position="553"/>
    </location>
</feature>
<dbReference type="AlphaFoldDB" id="A0A8J2S4D4"/>
<evidence type="ECO:0000313" key="2">
    <source>
        <dbReference type="EMBL" id="CAH0110322.1"/>
    </source>
</evidence>
<protein>
    <submittedName>
        <fullName evidence="2">Uncharacterized protein</fullName>
    </submittedName>
</protein>
<organism evidence="2 3">
    <name type="scientific">Daphnia galeata</name>
    <dbReference type="NCBI Taxonomy" id="27404"/>
    <lineage>
        <taxon>Eukaryota</taxon>
        <taxon>Metazoa</taxon>
        <taxon>Ecdysozoa</taxon>
        <taxon>Arthropoda</taxon>
        <taxon>Crustacea</taxon>
        <taxon>Branchiopoda</taxon>
        <taxon>Diplostraca</taxon>
        <taxon>Cladocera</taxon>
        <taxon>Anomopoda</taxon>
        <taxon>Daphniidae</taxon>
        <taxon>Daphnia</taxon>
    </lineage>
</organism>
<sequence length="673" mass="74515">MSTSGSMNDLSAIVTRLSKELELMGLPGLASYHQQQQVDYSSDGAIVVGQAEDVISDLISSSYDLIGLLRDLQRSKRQREDHAQQLIHDLQRSQWLLDKEKELSVQREREAAEAYEKERQANVRLQLSETLLKKKSEEYRQLAHECQLKENQWLHALRRRDQENHRLHQQLLKFLHTKSTGRSATGIVPPQVEIRGSLVAPPRASSASDSTRLRKQWDRTAADETRILVEAKWKAALNSLEKDHQLLRADYIQLVDMVGGFLTNCYTKLIVRPSATNQFFNVTEWIQLPVVSMRDRLEQVFRLVEDGLVSTTFPHNQIETGQSFLPDPNSLEIDYVSMPIATNPMTNKPSEPTTAQLMMAVENQKVTINNCISPTPIIKDEVVDGVTSSRSGISTATNSSTAAQQRQPFKMVKSSDVQQHSTTTTTKTRHQFDRLPADPYSVGAFRNAARGNESPSKVVNQVDWNEIIKLPDNSPALKTVYDIQDTVMSRQSTSGTALSVPELKERQDVDDDDGKLPETYVSNDEMATLDTPCPSANNSRSASSSSSSSSISSWKSQQESGGIDPDFHHSLGATGVDEQFLRTCSDAASLVNRDNRTLSSGPSISTAAGPRSGSTSTLNLNKKTISAKVSFIQAATNNVALATANGAHHHHSGDSVDLQCCLITQRNNFSVDT</sequence>
<reference evidence="2" key="1">
    <citation type="submission" date="2021-11" db="EMBL/GenBank/DDBJ databases">
        <authorList>
            <person name="Schell T."/>
        </authorList>
    </citation>
    <scope>NUCLEOTIDE SEQUENCE</scope>
    <source>
        <strain evidence="2">M5</strain>
    </source>
</reference>
<evidence type="ECO:0000256" key="1">
    <source>
        <dbReference type="SAM" id="MobiDB-lite"/>
    </source>
</evidence>
<dbReference type="Proteomes" id="UP000789390">
    <property type="component" value="Unassembled WGS sequence"/>
</dbReference>
<proteinExistence type="predicted"/>
<dbReference type="EMBL" id="CAKKLH010000302">
    <property type="protein sequence ID" value="CAH0110322.1"/>
    <property type="molecule type" value="Genomic_DNA"/>
</dbReference>
<feature type="region of interest" description="Disordered" evidence="1">
    <location>
        <begin position="489"/>
        <end position="571"/>
    </location>
</feature>
<feature type="compositionally biased region" description="Polar residues" evidence="1">
    <location>
        <begin position="389"/>
        <end position="407"/>
    </location>
</feature>
<name>A0A8J2S4D4_9CRUS</name>